<accession>A0ABS5CG51</accession>
<sequence length="402" mass="43880">MKRLISVVLAIIVVFASLAGTASAASGGTDIKVKLNGEWVIFPTPPVLLNGKTYVEFRTLFTNLGYTIDYNASTKLIKAKSAVRSIEMKPSGTTALVDGKKVPVNGEMRLLNGRTMVGVRFIATLSDKTVNWDGVKKIVTIADKGPTAQQQAEVFGVLDKLTAAENAQDAAAYMAVFHSESPVRDLIRESVQETFAKVHTKTTFSEKTIDSYSSVEAVVYTVEQSVKVGGNGFFADVENEMLYTLHKENGKWAIYDAEQLSHQLLDLDGIWKEEITAPDADKSAISALIAANAAAVNAKDLNAYKATLVPGAEGYEEDVASMDELFKDTETSLKMNLEKNAIVELNGDKGLLLTLHTFEVTIGGEMMPVKSINLYNLQKVDNKWLLMPGSNELYNDMDESEE</sequence>
<comment type="caution">
    <text evidence="3">The sequence shown here is derived from an EMBL/GenBank/DDBJ whole genome shotgun (WGS) entry which is preliminary data.</text>
</comment>
<dbReference type="SUPFAM" id="SSF55383">
    <property type="entry name" value="Copper amine oxidase, domain N"/>
    <property type="match status" value="1"/>
</dbReference>
<dbReference type="RefSeq" id="WP_210660700.1">
    <property type="nucleotide sequence ID" value="NZ_JAGKSP010000007.1"/>
</dbReference>
<keyword evidence="4" id="KW-1185">Reference proteome</keyword>
<name>A0ABS5CG51_9BACL</name>
<evidence type="ECO:0000313" key="3">
    <source>
        <dbReference type="EMBL" id="MBP3964792.1"/>
    </source>
</evidence>
<reference evidence="3 4" key="1">
    <citation type="submission" date="2021-04" db="EMBL/GenBank/DDBJ databases">
        <title>Paenibacillus sp. DLE-14 whole genome sequence.</title>
        <authorList>
            <person name="Ham Y.J."/>
        </authorList>
    </citation>
    <scope>NUCLEOTIDE SEQUENCE [LARGE SCALE GENOMIC DNA]</scope>
    <source>
        <strain evidence="3 4">DLE-14</strain>
    </source>
</reference>
<feature type="signal peptide" evidence="1">
    <location>
        <begin position="1"/>
        <end position="24"/>
    </location>
</feature>
<gene>
    <name evidence="3" type="ORF">I8J30_18895</name>
</gene>
<evidence type="ECO:0000259" key="2">
    <source>
        <dbReference type="Pfam" id="PF07833"/>
    </source>
</evidence>
<dbReference type="Pfam" id="PF07833">
    <property type="entry name" value="Cu_amine_oxidN1"/>
    <property type="match status" value="1"/>
</dbReference>
<proteinExistence type="predicted"/>
<evidence type="ECO:0000256" key="1">
    <source>
        <dbReference type="SAM" id="SignalP"/>
    </source>
</evidence>
<dbReference type="InterPro" id="IPR012854">
    <property type="entry name" value="Cu_amine_oxidase-like_N"/>
</dbReference>
<dbReference type="Gene3D" id="3.30.457.10">
    <property type="entry name" value="Copper amine oxidase-like, N-terminal domain"/>
    <property type="match status" value="1"/>
</dbReference>
<dbReference type="InterPro" id="IPR036582">
    <property type="entry name" value="Mao_N_sf"/>
</dbReference>
<dbReference type="Gene3D" id="3.10.450.50">
    <property type="match status" value="2"/>
</dbReference>
<protein>
    <recommendedName>
        <fullName evidence="2">Copper amine oxidase-like N-terminal domain-containing protein</fullName>
    </recommendedName>
</protein>
<dbReference type="EMBL" id="JAGKSP010000007">
    <property type="protein sequence ID" value="MBP3964792.1"/>
    <property type="molecule type" value="Genomic_DNA"/>
</dbReference>
<feature type="domain" description="Copper amine oxidase-like N-terminal" evidence="2">
    <location>
        <begin position="35"/>
        <end position="141"/>
    </location>
</feature>
<keyword evidence="1" id="KW-0732">Signal</keyword>
<organism evidence="3 4">
    <name type="scientific">Paenibacillus lignilyticus</name>
    <dbReference type="NCBI Taxonomy" id="1172615"/>
    <lineage>
        <taxon>Bacteria</taxon>
        <taxon>Bacillati</taxon>
        <taxon>Bacillota</taxon>
        <taxon>Bacilli</taxon>
        <taxon>Bacillales</taxon>
        <taxon>Paenibacillaceae</taxon>
        <taxon>Paenibacillus</taxon>
    </lineage>
</organism>
<dbReference type="InterPro" id="IPR032710">
    <property type="entry name" value="NTF2-like_dom_sf"/>
</dbReference>
<dbReference type="SUPFAM" id="SSF54427">
    <property type="entry name" value="NTF2-like"/>
    <property type="match status" value="2"/>
</dbReference>
<dbReference type="Proteomes" id="UP000673394">
    <property type="component" value="Unassembled WGS sequence"/>
</dbReference>
<feature type="chain" id="PRO_5047015819" description="Copper amine oxidase-like N-terminal domain-containing protein" evidence="1">
    <location>
        <begin position="25"/>
        <end position="402"/>
    </location>
</feature>
<evidence type="ECO:0000313" key="4">
    <source>
        <dbReference type="Proteomes" id="UP000673394"/>
    </source>
</evidence>